<accession>A0A4Q2RY91</accession>
<keyword evidence="1" id="KW-1133">Transmembrane helix</keyword>
<dbReference type="Gene3D" id="3.30.565.10">
    <property type="entry name" value="Histidine kinase-like ATPase, C-terminal domain"/>
    <property type="match status" value="1"/>
</dbReference>
<evidence type="ECO:0000313" key="3">
    <source>
        <dbReference type="Proteomes" id="UP000294071"/>
    </source>
</evidence>
<dbReference type="AlphaFoldDB" id="A0A4Q2RY91"/>
<dbReference type="InterPro" id="IPR036890">
    <property type="entry name" value="HATPase_C_sf"/>
</dbReference>
<keyword evidence="3" id="KW-1185">Reference proteome</keyword>
<sequence>MRWPSWAAVPTPPPVPRGTTGGAYRMYRSILGAHACLLVTLAIFTALPLVGRMAPDDPSVPPRAAISLVLLVVAADLYRRGEHLLQLAILSVAFLVLSPTLVAQPVTNDSTVSLTLTAVGIMAARLVPITRALALVGALGAVHVATLVLLDLPNSGLPFEAMVLVVATAAAAIGFVNAMQASAIATERVREANREQELEITRTEAELLARTMSRRVLHDDVLGTLHLLSDPNAPMRNAEQQCRATAEVIRGVLATSEAPEGDHDSAPAPDEDLPDTWSDLVAQLRASAPVDVEVVVVGRPQRLPALPEAQSAVLLRAAGEGVRNAARHGHVEAATVRLSADRNEVRVEVLDRGLGPGASAAKGFGLRESVDRPLAAVGGRSALLPRPGGGAVLLLVVPRDNTGVLDHAYGLTTGGLGPVRTLARTVAVPLTLAWCVIAAHSVLDHPSTWPSLVVCVGWVLITASIVRRLEGPGPDARWVVLVVGASTVLQVVGIALLPEGAMLDFRSWSIGMCAVPLSVLVLSLPLPVGMVVLLLQVLVVVVAPQVEPDLTNGLFPWGSLNSVFTPPVPALVLGTLIRRQGRALRSQRRRELALDQRRAVEEWRATTIDLYFAHVRDEVLPWLDRIGDGSVAPDAPDTVARARILASAARDDLYAPGFFDEGLREDVARFRSAGGTVELRAGLEPGGHQRTAGRVLRGLLPIAAGRRIIVTPPAAQESKVRIAVVPPPLAADIERLHDGAGAGFESDVDDFRAVLLVDDLPGSG</sequence>
<dbReference type="OrthoDB" id="5125370at2"/>
<keyword evidence="1" id="KW-0812">Transmembrane</keyword>
<gene>
    <name evidence="2" type="ORF">EUA93_06590</name>
</gene>
<organism evidence="2 3">
    <name type="scientific">Nocardioides oleivorans</name>
    <dbReference type="NCBI Taxonomy" id="273676"/>
    <lineage>
        <taxon>Bacteria</taxon>
        <taxon>Bacillati</taxon>
        <taxon>Actinomycetota</taxon>
        <taxon>Actinomycetes</taxon>
        <taxon>Propionibacteriales</taxon>
        <taxon>Nocardioidaceae</taxon>
        <taxon>Nocardioides</taxon>
    </lineage>
</organism>
<reference evidence="2 3" key="1">
    <citation type="submission" date="2019-01" db="EMBL/GenBank/DDBJ databases">
        <title>Novel species of Nocardioides.</title>
        <authorList>
            <person name="Liu Q."/>
            <person name="Xin Y.-H."/>
        </authorList>
    </citation>
    <scope>NUCLEOTIDE SEQUENCE [LARGE SCALE GENOMIC DNA]</scope>
    <source>
        <strain evidence="2 3">CGMCC 4.6882</strain>
    </source>
</reference>
<feature type="transmembrane region" description="Helical" evidence="1">
    <location>
        <begin position="35"/>
        <end position="54"/>
    </location>
</feature>
<feature type="transmembrane region" description="Helical" evidence="1">
    <location>
        <begin position="449"/>
        <end position="466"/>
    </location>
</feature>
<protein>
    <recommendedName>
        <fullName evidence="4">Signal transduction histidine kinase</fullName>
    </recommendedName>
</protein>
<feature type="transmembrane region" description="Helical" evidence="1">
    <location>
        <begin position="478"/>
        <end position="497"/>
    </location>
</feature>
<feature type="transmembrane region" description="Helical" evidence="1">
    <location>
        <begin position="132"/>
        <end position="150"/>
    </location>
</feature>
<keyword evidence="1" id="KW-0472">Membrane</keyword>
<dbReference type="SUPFAM" id="SSF55874">
    <property type="entry name" value="ATPase domain of HSP90 chaperone/DNA topoisomerase II/histidine kinase"/>
    <property type="match status" value="1"/>
</dbReference>
<proteinExistence type="predicted"/>
<evidence type="ECO:0000256" key="1">
    <source>
        <dbReference type="SAM" id="Phobius"/>
    </source>
</evidence>
<feature type="transmembrane region" description="Helical" evidence="1">
    <location>
        <begin position="162"/>
        <end position="185"/>
    </location>
</feature>
<feature type="transmembrane region" description="Helical" evidence="1">
    <location>
        <begin position="517"/>
        <end position="543"/>
    </location>
</feature>
<name>A0A4Q2RY91_9ACTN</name>
<evidence type="ECO:0000313" key="2">
    <source>
        <dbReference type="EMBL" id="RYB94048.1"/>
    </source>
</evidence>
<feature type="transmembrane region" description="Helical" evidence="1">
    <location>
        <begin position="85"/>
        <end position="104"/>
    </location>
</feature>
<comment type="caution">
    <text evidence="2">The sequence shown here is derived from an EMBL/GenBank/DDBJ whole genome shotgun (WGS) entry which is preliminary data.</text>
</comment>
<dbReference type="Proteomes" id="UP000294071">
    <property type="component" value="Unassembled WGS sequence"/>
</dbReference>
<evidence type="ECO:0008006" key="4">
    <source>
        <dbReference type="Google" id="ProtNLM"/>
    </source>
</evidence>
<dbReference type="EMBL" id="SDWT01000001">
    <property type="protein sequence ID" value="RYB94048.1"/>
    <property type="molecule type" value="Genomic_DNA"/>
</dbReference>